<feature type="domain" description="Neutral/alkaline non-lysosomal ceramidase C-terminal" evidence="7">
    <location>
        <begin position="611"/>
        <end position="774"/>
    </location>
</feature>
<dbReference type="InterPro" id="IPR006823">
    <property type="entry name" value="Ceramidase_alk"/>
</dbReference>
<evidence type="ECO:0000259" key="6">
    <source>
        <dbReference type="Pfam" id="PF04734"/>
    </source>
</evidence>
<feature type="binding site" evidence="3">
    <location>
        <position position="539"/>
    </location>
    <ligand>
        <name>Zn(2+)</name>
        <dbReference type="ChEBI" id="CHEBI:29105"/>
    </ligand>
</feature>
<dbReference type="OrthoDB" id="191371at2759"/>
<keyword evidence="3" id="KW-0862">Zinc</keyword>
<keyword evidence="3" id="KW-0479">Metal-binding</keyword>
<dbReference type="GO" id="GO:0017040">
    <property type="term" value="F:N-acylsphingosine amidohydrolase activity"/>
    <property type="evidence" value="ECO:0007669"/>
    <property type="project" value="UniProtKB-UniRule"/>
</dbReference>
<dbReference type="Proteomes" id="UP000319160">
    <property type="component" value="Unassembled WGS sequence"/>
</dbReference>
<feature type="binding site" evidence="3">
    <location>
        <position position="164"/>
    </location>
    <ligand>
        <name>Zn(2+)</name>
        <dbReference type="ChEBI" id="CHEBI:29105"/>
    </ligand>
</feature>
<dbReference type="GO" id="GO:0016020">
    <property type="term" value="C:membrane"/>
    <property type="evidence" value="ECO:0007669"/>
    <property type="project" value="GOC"/>
</dbReference>
<feature type="transmembrane region" description="Helical" evidence="5">
    <location>
        <begin position="14"/>
        <end position="35"/>
    </location>
</feature>
<dbReference type="GO" id="GO:0005576">
    <property type="term" value="C:extracellular region"/>
    <property type="evidence" value="ECO:0007669"/>
    <property type="project" value="TreeGrafter"/>
</dbReference>
<dbReference type="InterPro" id="IPR038445">
    <property type="entry name" value="NCDase_C_sf"/>
</dbReference>
<dbReference type="GO" id="GO:0046872">
    <property type="term" value="F:metal ion binding"/>
    <property type="evidence" value="ECO:0007669"/>
    <property type="project" value="UniProtKB-KW"/>
</dbReference>
<keyword evidence="5" id="KW-0472">Membrane</keyword>
<evidence type="ECO:0000313" key="8">
    <source>
        <dbReference type="EMBL" id="TRX92325.1"/>
    </source>
</evidence>
<gene>
    <name evidence="8" type="ORF">FHL15_006711</name>
</gene>
<comment type="similarity">
    <text evidence="1 4">Belongs to the neutral ceramidase family.</text>
</comment>
<keyword evidence="5" id="KW-1133">Transmembrane helix</keyword>
<dbReference type="STRING" id="2512241.A0A553HWJ7"/>
<dbReference type="GO" id="GO:0046512">
    <property type="term" value="P:sphingosine biosynthetic process"/>
    <property type="evidence" value="ECO:0007669"/>
    <property type="project" value="TreeGrafter"/>
</dbReference>
<dbReference type="InterPro" id="IPR031331">
    <property type="entry name" value="NEUT/ALK_ceramidase_C"/>
</dbReference>
<keyword evidence="5" id="KW-0812">Transmembrane</keyword>
<keyword evidence="4" id="KW-0443">Lipid metabolism</keyword>
<keyword evidence="2 4" id="KW-0378">Hydrolase</keyword>
<evidence type="ECO:0000256" key="1">
    <source>
        <dbReference type="ARBA" id="ARBA00009835"/>
    </source>
</evidence>
<evidence type="ECO:0000259" key="7">
    <source>
        <dbReference type="Pfam" id="PF17048"/>
    </source>
</evidence>
<feature type="domain" description="Neutral/alkaline non-lysosomal ceramidase N-terminal" evidence="6">
    <location>
        <begin position="226"/>
        <end position="607"/>
    </location>
</feature>
<dbReference type="PANTHER" id="PTHR12670">
    <property type="entry name" value="CERAMIDASE"/>
    <property type="match status" value="1"/>
</dbReference>
<organism evidence="8 9">
    <name type="scientific">Xylaria flabelliformis</name>
    <dbReference type="NCBI Taxonomy" id="2512241"/>
    <lineage>
        <taxon>Eukaryota</taxon>
        <taxon>Fungi</taxon>
        <taxon>Dikarya</taxon>
        <taxon>Ascomycota</taxon>
        <taxon>Pezizomycotina</taxon>
        <taxon>Sordariomycetes</taxon>
        <taxon>Xylariomycetidae</taxon>
        <taxon>Xylariales</taxon>
        <taxon>Xylariaceae</taxon>
        <taxon>Xylaria</taxon>
    </lineage>
</organism>
<dbReference type="Pfam" id="PF17048">
    <property type="entry name" value="Ceramidse_alk_C"/>
    <property type="match status" value="1"/>
</dbReference>
<dbReference type="PANTHER" id="PTHR12670:SF20">
    <property type="entry name" value="NEUTRAL CERAMIDASE"/>
    <property type="match status" value="1"/>
</dbReference>
<comment type="catalytic activity">
    <reaction evidence="4">
        <text>an N-acylsphing-4-enine + H2O = sphing-4-enine + a fatty acid</text>
        <dbReference type="Rhea" id="RHEA:20856"/>
        <dbReference type="ChEBI" id="CHEBI:15377"/>
        <dbReference type="ChEBI" id="CHEBI:28868"/>
        <dbReference type="ChEBI" id="CHEBI:52639"/>
        <dbReference type="ChEBI" id="CHEBI:57756"/>
        <dbReference type="EC" id="3.5.1.23"/>
    </reaction>
</comment>
<dbReference type="AlphaFoldDB" id="A0A553HWJ7"/>
<dbReference type="FunFam" id="2.60.40.2300:FF:000004">
    <property type="entry name" value="Neutral/alkaline nonlysosomal ceramidase, putative"/>
    <property type="match status" value="1"/>
</dbReference>
<comment type="caution">
    <text evidence="8">The sequence shown here is derived from an EMBL/GenBank/DDBJ whole genome shotgun (WGS) entry which is preliminary data.</text>
</comment>
<proteinExistence type="inferred from homology"/>
<sequence>MALSSQQRTPARRAGFVIFSIVSLLVLGIFLASSIQGPVERHEFEFDRTARTKSSSSSNARAEAKGDKYLIGVGKGDITGPTVEINFAGYADLSQVGTGLRQRIFSRAFIVGDANNPKDRFVYLVLDMATGDTALRYGILEGIAALGDEYSVYGQSNVAVTGTHSHSGPGAWWNYLLPQVTSFGFDKQAYQAAVDGAVLSVKRAHESLTEGYLDYGKPTICKQSKRKPADQVLGTVNITDSNISRSLYAYMNNPAEERAQYSDSVDKEMTVLKFQRASDSKNIGILTWFPVHGTSVYQNNTHVTGDNKGVAELMFEKSMEGEASAADGFVAGFSQSNVGDTTPNVLGAWCDDGSGQMCSYENSTCADGKSQACHGRGPEFGKLDLGVASGYEIGKRQYDGARSVYDNLDSTGTAVVGSTVKSFHFYQDMTFWNFQLENGQQVQTCPSALGYSFAAGTTDGPGAFDFTQADSGTPSASPVWEVVKALLREPSAEQKACQMPKPILLDIGELSTPYAWGPNIVDVQVFRAGQLVIIVSPSEATTMAGRRWRAAIKTAAADITEAEPKVVIGGPANSYCHYVTTPEEYAIQRYEGASTLFGQYELPAYINLTVSNIKYLAPDSTSAPPPGPSPPDNRDKSLSFITGVVQDNPPLGKKFGDVTTQPSSTYARGAVVEAKFVGANPRNNLRLEGTFAAIEQLSTDGSTWTQVRDDTDWSLVYTWNRTNSALGYSEVTISWETGLDAQPGTFRMKYYGDSKALFTGAISAFTGTSNSFKLT</sequence>
<evidence type="ECO:0000256" key="3">
    <source>
        <dbReference type="PIRSR" id="PIRSR606823-2"/>
    </source>
</evidence>
<feature type="domain" description="Neutral/alkaline non-lysosomal ceramidase N-terminal" evidence="6">
    <location>
        <begin position="69"/>
        <end position="222"/>
    </location>
</feature>
<evidence type="ECO:0000256" key="2">
    <source>
        <dbReference type="ARBA" id="ARBA00022801"/>
    </source>
</evidence>
<reference evidence="9" key="1">
    <citation type="submission" date="2019-06" db="EMBL/GenBank/DDBJ databases">
        <title>Draft genome sequence of the griseofulvin-producing fungus Xylaria cubensis strain G536.</title>
        <authorList>
            <person name="Mead M.E."/>
            <person name="Raja H.A."/>
            <person name="Steenwyk J.L."/>
            <person name="Knowles S.L."/>
            <person name="Oberlies N.H."/>
            <person name="Rokas A."/>
        </authorList>
    </citation>
    <scope>NUCLEOTIDE SEQUENCE [LARGE SCALE GENOMIC DNA]</scope>
    <source>
        <strain evidence="9">G536</strain>
    </source>
</reference>
<feature type="binding site" evidence="3">
    <location>
        <position position="292"/>
    </location>
    <ligand>
        <name>Zn(2+)</name>
        <dbReference type="ChEBI" id="CHEBI:29105"/>
    </ligand>
</feature>
<keyword evidence="4" id="KW-0746">Sphingolipid metabolism</keyword>
<dbReference type="InterPro" id="IPR031329">
    <property type="entry name" value="NEUT/ALK_ceramidase_N"/>
</dbReference>
<comment type="cofactor">
    <cofactor evidence="3">
        <name>Zn(2+)</name>
        <dbReference type="ChEBI" id="CHEBI:29105"/>
    </cofactor>
    <text evidence="3">Binds 1 zinc ion per subunit.</text>
</comment>
<feature type="binding site" evidence="3">
    <location>
        <position position="578"/>
    </location>
    <ligand>
        <name>Zn(2+)</name>
        <dbReference type="ChEBI" id="CHEBI:29105"/>
    </ligand>
</feature>
<keyword evidence="9" id="KW-1185">Reference proteome</keyword>
<dbReference type="Gene3D" id="2.60.40.2300">
    <property type="entry name" value="Neutral/alkaline non-lysosomal ceramidase, C-terminal domain"/>
    <property type="match status" value="1"/>
</dbReference>
<evidence type="ECO:0000256" key="4">
    <source>
        <dbReference type="RuleBase" id="RU366019"/>
    </source>
</evidence>
<name>A0A553HWJ7_9PEZI</name>
<dbReference type="EC" id="3.5.1.23" evidence="4"/>
<evidence type="ECO:0000313" key="9">
    <source>
        <dbReference type="Proteomes" id="UP000319160"/>
    </source>
</evidence>
<evidence type="ECO:0000256" key="5">
    <source>
        <dbReference type="SAM" id="Phobius"/>
    </source>
</evidence>
<dbReference type="EMBL" id="VFLP01000037">
    <property type="protein sequence ID" value="TRX92325.1"/>
    <property type="molecule type" value="Genomic_DNA"/>
</dbReference>
<accession>A0A553HWJ7</accession>
<protein>
    <recommendedName>
        <fullName evidence="4">Neutral ceramidase</fullName>
        <ecNumber evidence="4">3.5.1.23</ecNumber>
    </recommendedName>
</protein>
<dbReference type="GO" id="GO:0046514">
    <property type="term" value="P:ceramide catabolic process"/>
    <property type="evidence" value="ECO:0007669"/>
    <property type="project" value="InterPro"/>
</dbReference>
<dbReference type="Pfam" id="PF04734">
    <property type="entry name" value="Ceramidase_alk"/>
    <property type="match status" value="2"/>
</dbReference>
<dbReference type="GO" id="GO:0042759">
    <property type="term" value="P:long-chain fatty acid biosynthetic process"/>
    <property type="evidence" value="ECO:0007669"/>
    <property type="project" value="TreeGrafter"/>
</dbReference>